<organism evidence="1 2">
    <name type="scientific">Cocleimonas flava</name>
    <dbReference type="NCBI Taxonomy" id="634765"/>
    <lineage>
        <taxon>Bacteria</taxon>
        <taxon>Pseudomonadati</taxon>
        <taxon>Pseudomonadota</taxon>
        <taxon>Gammaproteobacteria</taxon>
        <taxon>Thiotrichales</taxon>
        <taxon>Thiotrichaceae</taxon>
        <taxon>Cocleimonas</taxon>
    </lineage>
</organism>
<dbReference type="EMBL" id="SMFQ01000002">
    <property type="protein sequence ID" value="TCJ88898.1"/>
    <property type="molecule type" value="Genomic_DNA"/>
</dbReference>
<dbReference type="Proteomes" id="UP000294887">
    <property type="component" value="Unassembled WGS sequence"/>
</dbReference>
<dbReference type="OrthoDB" id="7855474at2"/>
<protein>
    <recommendedName>
        <fullName evidence="3">DUF1353 domain-containing protein</fullName>
    </recommendedName>
</protein>
<comment type="caution">
    <text evidence="1">The sequence shown here is derived from an EMBL/GenBank/DDBJ whole genome shotgun (WGS) entry which is preliminary data.</text>
</comment>
<name>A0A4R1FAF7_9GAMM</name>
<keyword evidence="2" id="KW-1185">Reference proteome</keyword>
<evidence type="ECO:0000313" key="2">
    <source>
        <dbReference type="Proteomes" id="UP000294887"/>
    </source>
</evidence>
<proteinExistence type="predicted"/>
<sequence>MSEKPFKLPEINEEVPLPRIKEICEHFNLPDLWLKIKNDPPALVFVSDGCTMWPNVTGGKSIYQACFLHDLKYWAGYPGEDVERLVADAELMIDVARLRGSTKMAETMFHGVRVGGMGQLNLAFSWGFGRVI</sequence>
<dbReference type="AlphaFoldDB" id="A0A4R1FAF7"/>
<dbReference type="RefSeq" id="WP_131904569.1">
    <property type="nucleotide sequence ID" value="NZ_BAAAFU010000008.1"/>
</dbReference>
<gene>
    <name evidence="1" type="ORF">EV695_0758</name>
</gene>
<reference evidence="1 2" key="1">
    <citation type="submission" date="2019-03" db="EMBL/GenBank/DDBJ databases">
        <title>Genomic Encyclopedia of Type Strains, Phase IV (KMG-IV): sequencing the most valuable type-strain genomes for metagenomic binning, comparative biology and taxonomic classification.</title>
        <authorList>
            <person name="Goeker M."/>
        </authorList>
    </citation>
    <scope>NUCLEOTIDE SEQUENCE [LARGE SCALE GENOMIC DNA]</scope>
    <source>
        <strain evidence="1 2">DSM 24830</strain>
    </source>
</reference>
<accession>A0A4R1FAF7</accession>
<evidence type="ECO:0000313" key="1">
    <source>
        <dbReference type="EMBL" id="TCJ88898.1"/>
    </source>
</evidence>
<evidence type="ECO:0008006" key="3">
    <source>
        <dbReference type="Google" id="ProtNLM"/>
    </source>
</evidence>